<sequence>MKKLLILTLTAAALTAQADSQAWVRQTNLTNGMLYDIPLTATGGPFQAPLPVSDLGSTFELYARGTAWDTKVYLLDTKLIRAYAPEVMFQITTEDSYVRGDPASSNYVRRTRADRPFGFTVQVSGLVAGSSAKAEREVYFTCHGRNYDPLTFSGMNAPQYLISEANLGNGNTSANGLYHQLSSPRLSAGCGEQVYTFVRYAADGVPDTILAQPKVEVWPVATASVENITSNQVFIDRIPSIIVRFTNLYPDSRTFVQVYPGTQSLGTDGTKIKGTEREYGAYYNPTHTEASTNVPQNIEISMDDLSNYAAQDGIYTLEVVTETPFFGRAPERLLYVTFEVDRVISSRGQISTTELSTGP</sequence>
<evidence type="ECO:0000313" key="2">
    <source>
        <dbReference type="EMBL" id="TDU70898.1"/>
    </source>
</evidence>
<proteinExistence type="predicted"/>
<feature type="signal peptide" evidence="1">
    <location>
        <begin position="1"/>
        <end position="18"/>
    </location>
</feature>
<name>A0A4R7S0J6_9BACT</name>
<keyword evidence="1" id="KW-0732">Signal</keyword>
<comment type="caution">
    <text evidence="2">The sequence shown here is derived from an EMBL/GenBank/DDBJ whole genome shotgun (WGS) entry which is preliminary data.</text>
</comment>
<evidence type="ECO:0000256" key="1">
    <source>
        <dbReference type="SAM" id="SignalP"/>
    </source>
</evidence>
<keyword evidence="3" id="KW-1185">Reference proteome</keyword>
<dbReference type="RefSeq" id="WP_133795102.1">
    <property type="nucleotide sequence ID" value="NZ_SOCA01000003.1"/>
</dbReference>
<dbReference type="OrthoDB" id="179852at2"/>
<reference evidence="2 3" key="1">
    <citation type="submission" date="2019-03" db="EMBL/GenBank/DDBJ databases">
        <title>Genomic Encyclopedia of Archaeal and Bacterial Type Strains, Phase II (KMG-II): from individual species to whole genera.</title>
        <authorList>
            <person name="Goeker M."/>
        </authorList>
    </citation>
    <scope>NUCLEOTIDE SEQUENCE [LARGE SCALE GENOMIC DNA]</scope>
    <source>
        <strain evidence="2 3">ATCC 25309</strain>
    </source>
</reference>
<protein>
    <submittedName>
        <fullName evidence="2">Uncharacterized protein</fullName>
    </submittedName>
</protein>
<gene>
    <name evidence="2" type="ORF">EI77_02016</name>
</gene>
<accession>A0A4R7S0J6</accession>
<dbReference type="AlphaFoldDB" id="A0A4R7S0J6"/>
<organism evidence="2 3">
    <name type="scientific">Prosthecobacter fusiformis</name>
    <dbReference type="NCBI Taxonomy" id="48464"/>
    <lineage>
        <taxon>Bacteria</taxon>
        <taxon>Pseudomonadati</taxon>
        <taxon>Verrucomicrobiota</taxon>
        <taxon>Verrucomicrobiia</taxon>
        <taxon>Verrucomicrobiales</taxon>
        <taxon>Verrucomicrobiaceae</taxon>
        <taxon>Prosthecobacter</taxon>
    </lineage>
</organism>
<dbReference type="EMBL" id="SOCA01000003">
    <property type="protein sequence ID" value="TDU70898.1"/>
    <property type="molecule type" value="Genomic_DNA"/>
</dbReference>
<evidence type="ECO:0000313" key="3">
    <source>
        <dbReference type="Proteomes" id="UP000295662"/>
    </source>
</evidence>
<dbReference type="Proteomes" id="UP000295662">
    <property type="component" value="Unassembled WGS sequence"/>
</dbReference>
<feature type="chain" id="PRO_5020790435" evidence="1">
    <location>
        <begin position="19"/>
        <end position="359"/>
    </location>
</feature>